<name>A0A7D8Z121_9HELO</name>
<feature type="region of interest" description="Disordered" evidence="10">
    <location>
        <begin position="213"/>
        <end position="236"/>
    </location>
</feature>
<keyword evidence="8 9" id="KW-0560">Oxidoreductase</keyword>
<comment type="caution">
    <text evidence="9">Lacks conserved residue(s) required for the propagation of feature annotation.</text>
</comment>
<feature type="binding site" evidence="9">
    <location>
        <position position="436"/>
    </location>
    <ligand>
        <name>FAD</name>
        <dbReference type="ChEBI" id="CHEBI:57692"/>
    </ligand>
</feature>
<gene>
    <name evidence="13" type="primary">tah18</name>
    <name evidence="9" type="synonym">TAH18</name>
    <name evidence="13" type="ORF">LCER1_G003824</name>
</gene>
<dbReference type="GO" id="GO:0005739">
    <property type="term" value="C:mitochondrion"/>
    <property type="evidence" value="ECO:0007669"/>
    <property type="project" value="UniProtKB-SubCell"/>
</dbReference>
<dbReference type="InterPro" id="IPR008254">
    <property type="entry name" value="Flavodoxin/NO_synth"/>
</dbReference>
<keyword evidence="4 9" id="KW-0285">Flavoprotein</keyword>
<feature type="binding site" evidence="9">
    <location>
        <position position="548"/>
    </location>
    <ligand>
        <name>NADP(+)</name>
        <dbReference type="ChEBI" id="CHEBI:58349"/>
    </ligand>
</feature>
<evidence type="ECO:0000256" key="9">
    <source>
        <dbReference type="HAMAP-Rule" id="MF_03178"/>
    </source>
</evidence>
<dbReference type="InterPro" id="IPR023173">
    <property type="entry name" value="NADPH_Cyt_P450_Rdtase_alpha"/>
</dbReference>
<keyword evidence="7 9" id="KW-0521">NADP</keyword>
<dbReference type="AlphaFoldDB" id="A0A7D8Z121"/>
<dbReference type="Pfam" id="PF00667">
    <property type="entry name" value="FAD_binding_1"/>
    <property type="match status" value="1"/>
</dbReference>
<dbReference type="Gene3D" id="2.40.30.10">
    <property type="entry name" value="Translation factors"/>
    <property type="match status" value="1"/>
</dbReference>
<keyword evidence="9" id="KW-0496">Mitochondrion</keyword>
<dbReference type="FunFam" id="3.40.50.360:FF:000034">
    <property type="entry name" value="NADPH-dependent diflavin oxidoreductase 1"/>
    <property type="match status" value="1"/>
</dbReference>
<sequence length="694" mass="79013">MAVDVQGQRHDRKALILYGSETGNSQDVAEELGRMAERLHFITRVSEMDLVEINTLPDYTVVIFAVSTTGQGEFPENARKFWKSLLRKRLPPDCLSHVAFTTFGLGDSSYPQFNFAARKLHKRLEQLGAKEVYPRGEADEQHDQGIDGTFLSWSVDIRKHLLSLYPLPDGVTPIPQEVLLPPKLVLELQEDIPGPTQVSTGSQIHQANQIHHPAAEPATPDTFKQTGNHNKMERTPSQSIYDFPLPLEEEPVVCNQLREKFDGEPHDDPDSNFPPFKAIDIPNQFQVVLLENKRMTPRNHWQDVRQLTFGVSNEEAYDPGDVINIMPKNFSEDVQTLIDLMGWKDVADIPVSFVASPPDFYHADNLLSMAPGLFPVPRGTLRDLLIHNLDITAIPKRYFFELISHNTDDPVHKERLLEFTNPALSDEFYDYTSRPRRGILEVLQDFPSVKLPWQRATQFFPVMRCRKYSISSGGTLKLSSTPGTLKFQLLVAIVKYKTVLKKVRQGLCSRYLAAMPINTHLKVTLADGSLGFEVSKEYNPLILIGPGTGVAPCRALIWERAAASLLDTKITNNETILFYGGRNKRADYFYGDEWQFQYLCLTHVFTAFSRDQKEKIYVQDVIRREKKEVWRMIAKGAIIVVCGSSGKMPRAVREAISWVMLEEGGAEKFPKGREDVEAELKRMEKRKHYLQETW</sequence>
<evidence type="ECO:0000256" key="4">
    <source>
        <dbReference type="ARBA" id="ARBA00022630"/>
    </source>
</evidence>
<dbReference type="InterPro" id="IPR017938">
    <property type="entry name" value="Riboflavin_synthase-like_b-brl"/>
</dbReference>
<dbReference type="SUPFAM" id="SSF52218">
    <property type="entry name" value="Flavoproteins"/>
    <property type="match status" value="1"/>
</dbReference>
<evidence type="ECO:0000256" key="1">
    <source>
        <dbReference type="ARBA" id="ARBA00001917"/>
    </source>
</evidence>
<comment type="cofactor">
    <cofactor evidence="2 9">
        <name>FAD</name>
        <dbReference type="ChEBI" id="CHEBI:57692"/>
    </cofactor>
</comment>
<dbReference type="InterPro" id="IPR017927">
    <property type="entry name" value="FAD-bd_FR_type"/>
</dbReference>
<dbReference type="PRINTS" id="PR00371">
    <property type="entry name" value="FPNCR"/>
</dbReference>
<feature type="binding site" evidence="9">
    <location>
        <begin position="20"/>
        <end position="25"/>
    </location>
    <ligand>
        <name>FMN</name>
        <dbReference type="ChEBI" id="CHEBI:58210"/>
    </ligand>
</feature>
<evidence type="ECO:0000256" key="2">
    <source>
        <dbReference type="ARBA" id="ARBA00001974"/>
    </source>
</evidence>
<comment type="similarity">
    <text evidence="9">In the N-terminal section; belongs to the flavodoxin family.</text>
</comment>
<dbReference type="SUPFAM" id="SSF52343">
    <property type="entry name" value="Ferredoxin reductase-like, C-terminal NADP-linked domain"/>
    <property type="match status" value="1"/>
</dbReference>
<feature type="binding site" evidence="9">
    <location>
        <begin position="506"/>
        <end position="509"/>
    </location>
    <ligand>
        <name>FAD</name>
        <dbReference type="ChEBI" id="CHEBI:57692"/>
    </ligand>
</feature>
<comment type="cofactor">
    <cofactor evidence="1 9">
        <name>FMN</name>
        <dbReference type="ChEBI" id="CHEBI:58210"/>
    </cofactor>
</comment>
<dbReference type="EMBL" id="QGMG01000036">
    <property type="protein sequence ID" value="TVY58544.1"/>
    <property type="molecule type" value="Genomic_DNA"/>
</dbReference>
<dbReference type="Gene3D" id="1.20.990.10">
    <property type="entry name" value="NADPH-cytochrome p450 Reductase, Chain A, domain 3"/>
    <property type="match status" value="1"/>
</dbReference>
<dbReference type="PROSITE" id="PS50902">
    <property type="entry name" value="FLAVODOXIN_LIKE"/>
    <property type="match status" value="1"/>
</dbReference>
<dbReference type="GO" id="GO:0160246">
    <property type="term" value="F:NADPH-iron-sulfur [2Fe-2S] protein oxidoreductase activity"/>
    <property type="evidence" value="ECO:0007669"/>
    <property type="project" value="InterPro"/>
</dbReference>
<reference evidence="13 14" key="1">
    <citation type="submission" date="2018-05" db="EMBL/GenBank/DDBJ databases">
        <title>Whole genome sequencing for identification of molecular markers to develop diagnostic detection tools for the regulated plant pathogen Lachnellula willkommii.</title>
        <authorList>
            <person name="Giroux E."/>
            <person name="Bilodeau G."/>
        </authorList>
    </citation>
    <scope>NUCLEOTIDE SEQUENCE [LARGE SCALE GENOMIC DNA]</scope>
    <source>
        <strain evidence="13 14">CBS 625.97</strain>
    </source>
</reference>
<dbReference type="InterPro" id="IPR039261">
    <property type="entry name" value="FNR_nucleotide-bd"/>
</dbReference>
<dbReference type="Gene3D" id="3.40.50.360">
    <property type="match status" value="1"/>
</dbReference>
<comment type="subunit">
    <text evidence="9">Interacts with DRE2; as part of the cytosolic iron-sulfur (Fe-S) protein assembly (CIA) machinery.</text>
</comment>
<dbReference type="PANTHER" id="PTHR19384:SF10">
    <property type="entry name" value="NADPH-DEPENDENT DIFLAVIN OXIDOREDUCTASE 1"/>
    <property type="match status" value="1"/>
</dbReference>
<keyword evidence="14" id="KW-1185">Reference proteome</keyword>
<dbReference type="InterPro" id="IPR003097">
    <property type="entry name" value="CysJ-like_FAD-binding"/>
</dbReference>
<feature type="binding site" evidence="9">
    <location>
        <begin position="466"/>
        <end position="469"/>
    </location>
    <ligand>
        <name>FAD</name>
        <dbReference type="ChEBI" id="CHEBI:57692"/>
    </ligand>
</feature>
<evidence type="ECO:0000256" key="3">
    <source>
        <dbReference type="ARBA" id="ARBA00022490"/>
    </source>
</evidence>
<accession>A0A7D8Z121</accession>
<dbReference type="OrthoDB" id="1856718at2759"/>
<feature type="domain" description="FAD-binding FR-type" evidence="12">
    <location>
        <begin position="282"/>
        <end position="536"/>
    </location>
</feature>
<proteinExistence type="inferred from homology"/>
<feature type="compositionally biased region" description="Polar residues" evidence="10">
    <location>
        <begin position="222"/>
        <end position="236"/>
    </location>
</feature>
<dbReference type="PRINTS" id="PR00369">
    <property type="entry name" value="FLAVODOXIN"/>
</dbReference>
<evidence type="ECO:0000313" key="13">
    <source>
        <dbReference type="EMBL" id="TVY58544.1"/>
    </source>
</evidence>
<evidence type="ECO:0000256" key="7">
    <source>
        <dbReference type="ARBA" id="ARBA00022857"/>
    </source>
</evidence>
<feature type="binding site" evidence="9">
    <location>
        <begin position="615"/>
        <end position="619"/>
    </location>
    <ligand>
        <name>NADP(+)</name>
        <dbReference type="ChEBI" id="CHEBI:58349"/>
    </ligand>
</feature>
<dbReference type="PROSITE" id="PS51384">
    <property type="entry name" value="FAD_FR"/>
    <property type="match status" value="1"/>
</dbReference>
<evidence type="ECO:0000313" key="14">
    <source>
        <dbReference type="Proteomes" id="UP000481288"/>
    </source>
</evidence>
<dbReference type="GO" id="GO:0016651">
    <property type="term" value="F:oxidoreductase activity, acting on NAD(P)H"/>
    <property type="evidence" value="ECO:0007669"/>
    <property type="project" value="UniProtKB-UniRule"/>
</dbReference>
<dbReference type="InterPro" id="IPR029039">
    <property type="entry name" value="Flavoprotein-like_sf"/>
</dbReference>
<dbReference type="Gene3D" id="3.40.50.80">
    <property type="entry name" value="Nucleotide-binding domain of ferredoxin-NADP reductase (FNR) module"/>
    <property type="match status" value="1"/>
</dbReference>
<dbReference type="Pfam" id="PF00258">
    <property type="entry name" value="Flavodoxin_1"/>
    <property type="match status" value="1"/>
</dbReference>
<evidence type="ECO:0000256" key="10">
    <source>
        <dbReference type="SAM" id="MobiDB-lite"/>
    </source>
</evidence>
<dbReference type="Pfam" id="PF00175">
    <property type="entry name" value="NAD_binding_1"/>
    <property type="match status" value="1"/>
</dbReference>
<keyword evidence="3 9" id="KW-0963">Cytoplasm</keyword>
<dbReference type="InterPro" id="IPR028879">
    <property type="entry name" value="NDOR1"/>
</dbReference>
<protein>
    <recommendedName>
        <fullName evidence="9">NADPH-dependent diflavin oxidoreductase 1</fullName>
        <ecNumber evidence="9">1.18.1.-</ecNumber>
    </recommendedName>
    <alternativeName>
        <fullName evidence="9">NADPH-dependent FMN and FAD-containing oxidoreductase</fullName>
    </alternativeName>
</protein>
<evidence type="ECO:0000256" key="6">
    <source>
        <dbReference type="ARBA" id="ARBA00022827"/>
    </source>
</evidence>
<dbReference type="EC" id="1.18.1.-" evidence="9"/>
<dbReference type="GO" id="GO:0016226">
    <property type="term" value="P:iron-sulfur cluster assembly"/>
    <property type="evidence" value="ECO:0007669"/>
    <property type="project" value="UniProtKB-UniRule"/>
</dbReference>
<dbReference type="InterPro" id="IPR001094">
    <property type="entry name" value="Flavdoxin-like"/>
</dbReference>
<dbReference type="InterPro" id="IPR001433">
    <property type="entry name" value="OxRdtase_FAD/NAD-bd"/>
</dbReference>
<feature type="domain" description="Flavodoxin-like" evidence="11">
    <location>
        <begin position="14"/>
        <end position="158"/>
    </location>
</feature>
<organism evidence="13 14">
    <name type="scientific">Lachnellula cervina</name>
    <dbReference type="NCBI Taxonomy" id="1316786"/>
    <lineage>
        <taxon>Eukaryota</taxon>
        <taxon>Fungi</taxon>
        <taxon>Dikarya</taxon>
        <taxon>Ascomycota</taxon>
        <taxon>Pezizomycotina</taxon>
        <taxon>Leotiomycetes</taxon>
        <taxon>Helotiales</taxon>
        <taxon>Lachnaceae</taxon>
        <taxon>Lachnellula</taxon>
    </lineage>
</organism>
<dbReference type="HAMAP" id="MF_03178">
    <property type="entry name" value="NDOR1"/>
    <property type="match status" value="1"/>
</dbReference>
<evidence type="ECO:0000259" key="12">
    <source>
        <dbReference type="PROSITE" id="PS51384"/>
    </source>
</evidence>
<dbReference type="GO" id="GO:0050660">
    <property type="term" value="F:flavin adenine dinucleotide binding"/>
    <property type="evidence" value="ECO:0007669"/>
    <property type="project" value="UniProtKB-UniRule"/>
</dbReference>
<keyword evidence="5 9" id="KW-0288">FMN</keyword>
<evidence type="ECO:0000256" key="8">
    <source>
        <dbReference type="ARBA" id="ARBA00023002"/>
    </source>
</evidence>
<comment type="subcellular location">
    <subcellularLocation>
        <location evidence="9">Cytoplasm</location>
    </subcellularLocation>
    <subcellularLocation>
        <location evidence="9">Mitochondrion</location>
    </subcellularLocation>
    <text evidence="9">Relocalizes to mitochondria after H(2)O(2) exposure.</text>
</comment>
<feature type="binding site" evidence="9">
    <location>
        <begin position="609"/>
        <end position="610"/>
    </location>
    <ligand>
        <name>NADP(+)</name>
        <dbReference type="ChEBI" id="CHEBI:58349"/>
    </ligand>
</feature>
<feature type="binding site" evidence="9">
    <location>
        <position position="694"/>
    </location>
    <ligand>
        <name>FAD</name>
        <dbReference type="ChEBI" id="CHEBI:57692"/>
    </ligand>
</feature>
<comment type="similarity">
    <text evidence="9">In the C-terminal section; belongs to the flavoprotein pyridine nucleotide cytochrome reductase family.</text>
</comment>
<feature type="binding site" evidence="9">
    <location>
        <begin position="67"/>
        <end position="70"/>
    </location>
    <ligand>
        <name>FMN</name>
        <dbReference type="ChEBI" id="CHEBI:58210"/>
    </ligand>
</feature>
<dbReference type="GO" id="GO:0010181">
    <property type="term" value="F:FMN binding"/>
    <property type="evidence" value="ECO:0007669"/>
    <property type="project" value="UniProtKB-UniRule"/>
</dbReference>
<dbReference type="SUPFAM" id="SSF63380">
    <property type="entry name" value="Riboflavin synthase domain-like"/>
    <property type="match status" value="1"/>
</dbReference>
<dbReference type="InterPro" id="IPR001709">
    <property type="entry name" value="Flavoprot_Pyr_Nucl_cyt_Rdtase"/>
</dbReference>
<dbReference type="FunFam" id="1.20.990.10:FF:000013">
    <property type="entry name" value="NADPH-dependent diflavin oxidoreductase 1"/>
    <property type="match status" value="1"/>
</dbReference>
<evidence type="ECO:0000256" key="5">
    <source>
        <dbReference type="ARBA" id="ARBA00022643"/>
    </source>
</evidence>
<comment type="function">
    <text evidence="9">NADPH-dependent reductase which is a central component of the cytosolic iron-sulfur (Fe-S) protein assembly (CIA) machinery. Transfers electrons from NADPH via its FAD and FMN prosthetic groups to the [2Fe-2S] cluster of DRE2, another key component of the CIA machinery. In turn, this reduced cluster provides electrons for assembly of cytosolic iron-sulfur cluster proteins. Positively controls H(2)O(2)-induced cell death.</text>
</comment>
<feature type="binding site" evidence="9">
    <location>
        <position position="140"/>
    </location>
    <ligand>
        <name>FMN</name>
        <dbReference type="ChEBI" id="CHEBI:58210"/>
    </ligand>
</feature>
<dbReference type="GO" id="GO:0005829">
    <property type="term" value="C:cytosol"/>
    <property type="evidence" value="ECO:0007669"/>
    <property type="project" value="TreeGrafter"/>
</dbReference>
<dbReference type="Proteomes" id="UP000481288">
    <property type="component" value="Unassembled WGS sequence"/>
</dbReference>
<dbReference type="PANTHER" id="PTHR19384">
    <property type="entry name" value="NITRIC OXIDE SYNTHASE-RELATED"/>
    <property type="match status" value="1"/>
</dbReference>
<comment type="caution">
    <text evidence="13">The sequence shown here is derived from an EMBL/GenBank/DDBJ whole genome shotgun (WGS) entry which is preliminary data.</text>
</comment>
<evidence type="ECO:0000259" key="11">
    <source>
        <dbReference type="PROSITE" id="PS50902"/>
    </source>
</evidence>
<keyword evidence="6 9" id="KW-0274">FAD</keyword>
<comment type="catalytic activity">
    <reaction evidence="9">
        <text>2 oxidized [2Fe-2S]-[protein] + NADPH = 2 reduced [2Fe-2S]-[protein] + NADP(+) + H(+)</text>
        <dbReference type="Rhea" id="RHEA:67716"/>
        <dbReference type="Rhea" id="RHEA-COMP:17327"/>
        <dbReference type="Rhea" id="RHEA-COMP:17328"/>
        <dbReference type="ChEBI" id="CHEBI:15378"/>
        <dbReference type="ChEBI" id="CHEBI:33737"/>
        <dbReference type="ChEBI" id="CHEBI:33738"/>
        <dbReference type="ChEBI" id="CHEBI:57783"/>
        <dbReference type="ChEBI" id="CHEBI:58349"/>
    </reaction>
</comment>
<comment type="similarity">
    <text evidence="9">Belongs to the NADPH-dependent diflavin oxidoreductase NDOR1 family.</text>
</comment>
<dbReference type="GO" id="GO:0050661">
    <property type="term" value="F:NADP binding"/>
    <property type="evidence" value="ECO:0007669"/>
    <property type="project" value="UniProtKB-UniRule"/>
</dbReference>